<feature type="compositionally biased region" description="Basic and acidic residues" evidence="1">
    <location>
        <begin position="157"/>
        <end position="175"/>
    </location>
</feature>
<protein>
    <submittedName>
        <fullName evidence="3">UBX domain-containing protein 10</fullName>
    </submittedName>
</protein>
<accession>A0AAD8CUC6</accession>
<evidence type="ECO:0000256" key="1">
    <source>
        <dbReference type="SAM" id="MobiDB-lite"/>
    </source>
</evidence>
<dbReference type="InterPro" id="IPR001012">
    <property type="entry name" value="UBX_dom"/>
</dbReference>
<evidence type="ECO:0000313" key="4">
    <source>
        <dbReference type="Proteomes" id="UP001230051"/>
    </source>
</evidence>
<evidence type="ECO:0000259" key="2">
    <source>
        <dbReference type="PROSITE" id="PS50033"/>
    </source>
</evidence>
<sequence>MATAPPMERIFSRGILSLDTSISTNKEPDKLRMHVTRPKSAKARSRPNLNYSKSVDAVSYHNVPVTPRPPSSSSSELGDSPFRPQSSPRPPSVKTQHENTELVQQFPARPSSSLNRYRVLPSIEKRGSGDTAIECLEKQTHELRMSSALLLKKTRPLHKDQPTSGRDTNKEEKKQGSKKCYSQTEKRNPGLPHISSLQTPSDEQLSLLLAVRSPSGERFQKAFRPSDTLQTVLAAAEARYNTTYTNGIVETMEVPRRSFPDSSHTLEQCGIQNKSVLCILDSL</sequence>
<feature type="region of interest" description="Disordered" evidence="1">
    <location>
        <begin position="1"/>
        <end position="114"/>
    </location>
</feature>
<feature type="compositionally biased region" description="Low complexity" evidence="1">
    <location>
        <begin position="71"/>
        <end position="86"/>
    </location>
</feature>
<reference evidence="3" key="1">
    <citation type="submission" date="2022-02" db="EMBL/GenBank/DDBJ databases">
        <title>Atlantic sturgeon de novo genome assembly.</title>
        <authorList>
            <person name="Stock M."/>
            <person name="Klopp C."/>
            <person name="Guiguen Y."/>
            <person name="Cabau C."/>
            <person name="Parinello H."/>
            <person name="Santidrian Yebra-Pimentel E."/>
            <person name="Kuhl H."/>
            <person name="Dirks R.P."/>
            <person name="Guessner J."/>
            <person name="Wuertz S."/>
            <person name="Du K."/>
            <person name="Schartl M."/>
        </authorList>
    </citation>
    <scope>NUCLEOTIDE SEQUENCE</scope>
    <source>
        <strain evidence="3">STURGEONOMICS-FGT-2020</strain>
        <tissue evidence="3">Whole blood</tissue>
    </source>
</reference>
<name>A0AAD8CUC6_ACIOX</name>
<feature type="domain" description="UBX" evidence="2">
    <location>
        <begin position="202"/>
        <end position="279"/>
    </location>
</feature>
<keyword evidence="4" id="KW-1185">Reference proteome</keyword>
<gene>
    <name evidence="3" type="primary">UBXN10</name>
    <name evidence="3" type="ORF">AOXY_G24927</name>
</gene>
<dbReference type="InterPro" id="IPR029071">
    <property type="entry name" value="Ubiquitin-like_domsf"/>
</dbReference>
<feature type="compositionally biased region" description="Basic residues" evidence="1">
    <location>
        <begin position="33"/>
        <end position="45"/>
    </location>
</feature>
<proteinExistence type="predicted"/>
<dbReference type="SUPFAM" id="SSF54236">
    <property type="entry name" value="Ubiquitin-like"/>
    <property type="match status" value="1"/>
</dbReference>
<dbReference type="Gene3D" id="3.10.20.90">
    <property type="entry name" value="Phosphatidylinositol 3-kinase Catalytic Subunit, Chain A, domain 1"/>
    <property type="match status" value="1"/>
</dbReference>
<dbReference type="Pfam" id="PF00789">
    <property type="entry name" value="UBX"/>
    <property type="match status" value="1"/>
</dbReference>
<comment type="caution">
    <text evidence="3">The sequence shown here is derived from an EMBL/GenBank/DDBJ whole genome shotgun (WGS) entry which is preliminary data.</text>
</comment>
<organism evidence="3 4">
    <name type="scientific">Acipenser oxyrinchus oxyrinchus</name>
    <dbReference type="NCBI Taxonomy" id="40147"/>
    <lineage>
        <taxon>Eukaryota</taxon>
        <taxon>Metazoa</taxon>
        <taxon>Chordata</taxon>
        <taxon>Craniata</taxon>
        <taxon>Vertebrata</taxon>
        <taxon>Euteleostomi</taxon>
        <taxon>Actinopterygii</taxon>
        <taxon>Chondrostei</taxon>
        <taxon>Acipenseriformes</taxon>
        <taxon>Acipenseridae</taxon>
        <taxon>Acipenser</taxon>
    </lineage>
</organism>
<feature type="region of interest" description="Disordered" evidence="1">
    <location>
        <begin position="149"/>
        <end position="198"/>
    </location>
</feature>
<dbReference type="PROSITE" id="PS50033">
    <property type="entry name" value="UBX"/>
    <property type="match status" value="1"/>
</dbReference>
<dbReference type="Proteomes" id="UP001230051">
    <property type="component" value="Unassembled WGS sequence"/>
</dbReference>
<dbReference type="CDD" id="cd17076">
    <property type="entry name" value="UBX_UBXN10"/>
    <property type="match status" value="1"/>
</dbReference>
<dbReference type="EMBL" id="JAGXEW010000026">
    <property type="protein sequence ID" value="KAK1157299.1"/>
    <property type="molecule type" value="Genomic_DNA"/>
</dbReference>
<evidence type="ECO:0000313" key="3">
    <source>
        <dbReference type="EMBL" id="KAK1157299.1"/>
    </source>
</evidence>
<dbReference type="AlphaFoldDB" id="A0AAD8CUC6"/>